<gene>
    <name evidence="1" type="ORF">BN8_02655</name>
</gene>
<sequence>MPITIKTASFTVESYDVTVNQATDGNRRVIHLTSPDLSHGIRFKAWILFFKTNFSGSASARHVNNLEGTNFDPRQITVWGDPSLFDGFYAVLNSESPVTFSFDYEVGSSQPNEDQKDIRSYQLFTSKETPGDFEQKFRTVFQGLTSLSSTEKLS</sequence>
<comment type="caution">
    <text evidence="1">The sequence shown here is derived from an EMBL/GenBank/DDBJ whole genome shotgun (WGS) entry which is preliminary data.</text>
</comment>
<evidence type="ECO:0000313" key="1">
    <source>
        <dbReference type="EMBL" id="CCH53551.1"/>
    </source>
</evidence>
<accession>I2GI26</accession>
<proteinExistence type="predicted"/>
<name>I2GI26_9BACT</name>
<dbReference type="AlphaFoldDB" id="I2GI26"/>
<reference evidence="1 2" key="1">
    <citation type="journal article" date="2012" name="J. Bacteriol.">
        <title>Genome Sequence of the Filamentous Bacterium Fibrisoma limi BUZ 3T.</title>
        <authorList>
            <person name="Filippini M."/>
            <person name="Qi W."/>
            <person name="Jaenicke S."/>
            <person name="Goesmann A."/>
            <person name="Smits T.H."/>
            <person name="Bagheri H.C."/>
        </authorList>
    </citation>
    <scope>NUCLEOTIDE SEQUENCE [LARGE SCALE GENOMIC DNA]</scope>
    <source>
        <strain evidence="2">BUZ 3T</strain>
    </source>
</reference>
<dbReference type="EMBL" id="CAIT01000006">
    <property type="protein sequence ID" value="CCH53551.1"/>
    <property type="molecule type" value="Genomic_DNA"/>
</dbReference>
<dbReference type="OrthoDB" id="965485at2"/>
<protein>
    <submittedName>
        <fullName evidence="1">Uncharacterized protein</fullName>
    </submittedName>
</protein>
<dbReference type="Proteomes" id="UP000009309">
    <property type="component" value="Unassembled WGS sequence"/>
</dbReference>
<keyword evidence="2" id="KW-1185">Reference proteome</keyword>
<organism evidence="1 2">
    <name type="scientific">Fibrisoma limi BUZ 3</name>
    <dbReference type="NCBI Taxonomy" id="1185876"/>
    <lineage>
        <taxon>Bacteria</taxon>
        <taxon>Pseudomonadati</taxon>
        <taxon>Bacteroidota</taxon>
        <taxon>Cytophagia</taxon>
        <taxon>Cytophagales</taxon>
        <taxon>Spirosomataceae</taxon>
        <taxon>Fibrisoma</taxon>
    </lineage>
</organism>
<evidence type="ECO:0000313" key="2">
    <source>
        <dbReference type="Proteomes" id="UP000009309"/>
    </source>
</evidence>